<evidence type="ECO:0000313" key="2">
    <source>
        <dbReference type="Proteomes" id="UP000828941"/>
    </source>
</evidence>
<dbReference type="EMBL" id="CM039439">
    <property type="protein sequence ID" value="KAI4296296.1"/>
    <property type="molecule type" value="Genomic_DNA"/>
</dbReference>
<keyword evidence="2" id="KW-1185">Reference proteome</keyword>
<reference evidence="1 2" key="1">
    <citation type="journal article" date="2022" name="DNA Res.">
        <title>Chromosomal-level genome assembly of the orchid tree Bauhinia variegata (Leguminosae; Cercidoideae) supports the allotetraploid origin hypothesis of Bauhinia.</title>
        <authorList>
            <person name="Zhong Y."/>
            <person name="Chen Y."/>
            <person name="Zheng D."/>
            <person name="Pang J."/>
            <person name="Liu Y."/>
            <person name="Luo S."/>
            <person name="Meng S."/>
            <person name="Qian L."/>
            <person name="Wei D."/>
            <person name="Dai S."/>
            <person name="Zhou R."/>
        </authorList>
    </citation>
    <scope>NUCLEOTIDE SEQUENCE [LARGE SCALE GENOMIC DNA]</scope>
    <source>
        <strain evidence="1">BV-YZ2020</strain>
    </source>
</reference>
<organism evidence="1 2">
    <name type="scientific">Bauhinia variegata</name>
    <name type="common">Purple orchid tree</name>
    <name type="synonym">Phanera variegata</name>
    <dbReference type="NCBI Taxonomy" id="167791"/>
    <lineage>
        <taxon>Eukaryota</taxon>
        <taxon>Viridiplantae</taxon>
        <taxon>Streptophyta</taxon>
        <taxon>Embryophyta</taxon>
        <taxon>Tracheophyta</taxon>
        <taxon>Spermatophyta</taxon>
        <taxon>Magnoliopsida</taxon>
        <taxon>eudicotyledons</taxon>
        <taxon>Gunneridae</taxon>
        <taxon>Pentapetalae</taxon>
        <taxon>rosids</taxon>
        <taxon>fabids</taxon>
        <taxon>Fabales</taxon>
        <taxon>Fabaceae</taxon>
        <taxon>Cercidoideae</taxon>
        <taxon>Cercideae</taxon>
        <taxon>Bauhiniinae</taxon>
        <taxon>Bauhinia</taxon>
    </lineage>
</organism>
<dbReference type="Proteomes" id="UP000828941">
    <property type="component" value="Chromosome 14"/>
</dbReference>
<gene>
    <name evidence="1" type="ORF">L6164_036264</name>
</gene>
<proteinExistence type="predicted"/>
<accession>A0ACB9KGI8</accession>
<name>A0ACB9KGI8_BAUVA</name>
<protein>
    <submittedName>
        <fullName evidence="1">Uncharacterized protein</fullName>
    </submittedName>
</protein>
<evidence type="ECO:0000313" key="1">
    <source>
        <dbReference type="EMBL" id="KAI4296296.1"/>
    </source>
</evidence>
<comment type="caution">
    <text evidence="1">The sequence shown here is derived from an EMBL/GenBank/DDBJ whole genome shotgun (WGS) entry which is preliminary data.</text>
</comment>
<sequence length="145" mass="16530">MKCCTNLTTKKLKPVMVMVLVQMAFAGMTILYKMADEEGMNLEVLVSYRMMFSSAFMIPFALIVERRSKPPLTWFTLFQAFVCGLLGQKYPCCYSSTALICRMASVQSVVFALCIERDWSQWKLGWNIRLLTAAYSVPYDQVTAT</sequence>